<dbReference type="AlphaFoldDB" id="K0RJV4"/>
<evidence type="ECO:0000313" key="3">
    <source>
        <dbReference type="Proteomes" id="UP000266841"/>
    </source>
</evidence>
<dbReference type="EMBL" id="AGNL01036568">
    <property type="protein sequence ID" value="EJK53998.1"/>
    <property type="molecule type" value="Genomic_DNA"/>
</dbReference>
<protein>
    <recommendedName>
        <fullName evidence="4">BspA family leucine-rich repeat surface protein</fullName>
    </recommendedName>
</protein>
<reference evidence="2 3" key="1">
    <citation type="journal article" date="2012" name="Genome Biol.">
        <title>Genome and low-iron response of an oceanic diatom adapted to chronic iron limitation.</title>
        <authorList>
            <person name="Lommer M."/>
            <person name="Specht M."/>
            <person name="Roy A.S."/>
            <person name="Kraemer L."/>
            <person name="Andreson R."/>
            <person name="Gutowska M.A."/>
            <person name="Wolf J."/>
            <person name="Bergner S.V."/>
            <person name="Schilhabel M.B."/>
            <person name="Klostermeier U.C."/>
            <person name="Beiko R.G."/>
            <person name="Rosenstiel P."/>
            <person name="Hippler M."/>
            <person name="Laroche J."/>
        </authorList>
    </citation>
    <scope>NUCLEOTIDE SEQUENCE [LARGE SCALE GENOMIC DNA]</scope>
    <source>
        <strain evidence="2 3">CCMP1005</strain>
    </source>
</reference>
<name>K0RJV4_THAOC</name>
<sequence>MAHGRKLTDLPSNQPTKIPTLAPSQQPTPSPTTAPLDTNAKLRTAIQEYLSQGCTNDVNCQARSKYGGTIGNWDVSRVADFSRLFVDNSWNSISGADAFNEPINWNTGSATSMRDMFRSASAFDRPLSFATAKMHGMFDTAMAFNQPLSFNTAK</sequence>
<proteinExistence type="predicted"/>
<comment type="caution">
    <text evidence="2">The sequence shown here is derived from an EMBL/GenBank/DDBJ whole genome shotgun (WGS) entry which is preliminary data.</text>
</comment>
<keyword evidence="3" id="KW-1185">Reference proteome</keyword>
<feature type="region of interest" description="Disordered" evidence="1">
    <location>
        <begin position="1"/>
        <end position="36"/>
    </location>
</feature>
<dbReference type="Proteomes" id="UP000266841">
    <property type="component" value="Unassembled WGS sequence"/>
</dbReference>
<evidence type="ECO:0000256" key="1">
    <source>
        <dbReference type="SAM" id="MobiDB-lite"/>
    </source>
</evidence>
<dbReference type="OrthoDB" id="198852at2759"/>
<organism evidence="2 3">
    <name type="scientific">Thalassiosira oceanica</name>
    <name type="common">Marine diatom</name>
    <dbReference type="NCBI Taxonomy" id="159749"/>
    <lineage>
        <taxon>Eukaryota</taxon>
        <taxon>Sar</taxon>
        <taxon>Stramenopiles</taxon>
        <taxon>Ochrophyta</taxon>
        <taxon>Bacillariophyta</taxon>
        <taxon>Coscinodiscophyceae</taxon>
        <taxon>Thalassiosirophycidae</taxon>
        <taxon>Thalassiosirales</taxon>
        <taxon>Thalassiosiraceae</taxon>
        <taxon>Thalassiosira</taxon>
    </lineage>
</organism>
<feature type="non-terminal residue" evidence="2">
    <location>
        <position position="154"/>
    </location>
</feature>
<evidence type="ECO:0000313" key="2">
    <source>
        <dbReference type="EMBL" id="EJK53998.1"/>
    </source>
</evidence>
<dbReference type="InterPro" id="IPR005046">
    <property type="entry name" value="DUF285"/>
</dbReference>
<dbReference type="eggNOG" id="ENOG502S1Y6">
    <property type="taxonomic scope" value="Eukaryota"/>
</dbReference>
<dbReference type="Pfam" id="PF03382">
    <property type="entry name" value="DUF285"/>
    <property type="match status" value="1"/>
</dbReference>
<evidence type="ECO:0008006" key="4">
    <source>
        <dbReference type="Google" id="ProtNLM"/>
    </source>
</evidence>
<accession>K0RJV4</accession>
<gene>
    <name evidence="2" type="ORF">THAOC_26458</name>
</gene>